<evidence type="ECO:0000256" key="4">
    <source>
        <dbReference type="ARBA" id="ARBA00022692"/>
    </source>
</evidence>
<dbReference type="PANTHER" id="PTHR43227:SF11">
    <property type="entry name" value="BLL4140 PROTEIN"/>
    <property type="match status" value="1"/>
</dbReference>
<dbReference type="eggNOG" id="COG1175">
    <property type="taxonomic scope" value="Bacteria"/>
</dbReference>
<keyword evidence="4 7" id="KW-0812">Transmembrane</keyword>
<dbReference type="InterPro" id="IPR000515">
    <property type="entry name" value="MetI-like"/>
</dbReference>
<feature type="transmembrane region" description="Helical" evidence="7">
    <location>
        <begin position="226"/>
        <end position="247"/>
    </location>
</feature>
<dbReference type="PROSITE" id="PS50928">
    <property type="entry name" value="ABC_TM1"/>
    <property type="match status" value="1"/>
</dbReference>
<protein>
    <recommendedName>
        <fullName evidence="8">ABC transmembrane type-1 domain-containing protein</fullName>
    </recommendedName>
</protein>
<feature type="transmembrane region" description="Helical" evidence="7">
    <location>
        <begin position="66"/>
        <end position="88"/>
    </location>
</feature>
<evidence type="ECO:0000313" key="10">
    <source>
        <dbReference type="Proteomes" id="UP000029692"/>
    </source>
</evidence>
<feature type="transmembrane region" description="Helical" evidence="7">
    <location>
        <begin position="100"/>
        <end position="117"/>
    </location>
</feature>
<proteinExistence type="inferred from homology"/>
<evidence type="ECO:0000256" key="1">
    <source>
        <dbReference type="ARBA" id="ARBA00004651"/>
    </source>
</evidence>
<evidence type="ECO:0000256" key="6">
    <source>
        <dbReference type="ARBA" id="ARBA00023136"/>
    </source>
</evidence>
<sequence>MFYIAMVAPALLSYIIVIAYPVIFSIGLGFTEYNIFKPENTVFIGFKNYTRMFSDSTFWLAFRNNMFVVAVSVFGQIPLSFILAYLLYRKLVRFQNFFQAMVFLPMAISTIVIGLLWRNMFSPYGAVTSFIQWISGNPEFNFTWSLSTDTAMIPIGLVLIWMYTGFYMINFLANLQKLDSGIIEAAQIDGASEFNIFFRIVVPPLAGVILVNTILAIAGSLKGFDLIFAMTGGGPANKTIVLPIYMYRYAFTTRASDAYSFGSAISNVIVLISIILITLSNWLVKKLSPQEV</sequence>
<dbReference type="InterPro" id="IPR050809">
    <property type="entry name" value="UgpAE/MalFG_permease"/>
</dbReference>
<feature type="transmembrane region" description="Helical" evidence="7">
    <location>
        <begin position="259"/>
        <end position="284"/>
    </location>
</feature>
<dbReference type="Pfam" id="PF00528">
    <property type="entry name" value="BPD_transp_1"/>
    <property type="match status" value="1"/>
</dbReference>
<evidence type="ECO:0000256" key="5">
    <source>
        <dbReference type="ARBA" id="ARBA00022989"/>
    </source>
</evidence>
<gene>
    <name evidence="9" type="ORF">DC28_02795</name>
</gene>
<keyword evidence="10" id="KW-1185">Reference proteome</keyword>
<evidence type="ECO:0000256" key="2">
    <source>
        <dbReference type="ARBA" id="ARBA00022448"/>
    </source>
</evidence>
<keyword evidence="5 7" id="KW-1133">Transmembrane helix</keyword>
<evidence type="ECO:0000313" key="9">
    <source>
        <dbReference type="EMBL" id="KGE73595.1"/>
    </source>
</evidence>
<dbReference type="Gene3D" id="1.10.3720.10">
    <property type="entry name" value="MetI-like"/>
    <property type="match status" value="1"/>
</dbReference>
<keyword evidence="3" id="KW-1003">Cell membrane</keyword>
<dbReference type="InterPro" id="IPR035906">
    <property type="entry name" value="MetI-like_sf"/>
</dbReference>
<dbReference type="AlphaFoldDB" id="A0A098R099"/>
<dbReference type="Proteomes" id="UP000029692">
    <property type="component" value="Unassembled WGS sequence"/>
</dbReference>
<comment type="caution">
    <text evidence="9">The sequence shown here is derived from an EMBL/GenBank/DDBJ whole genome shotgun (WGS) entry which is preliminary data.</text>
</comment>
<reference evidence="9 10" key="1">
    <citation type="submission" date="2014-05" db="EMBL/GenBank/DDBJ databases">
        <title>De novo Genome Sequence of Spirocheata sp.</title>
        <authorList>
            <person name="Shivani Y."/>
            <person name="Subhash Y."/>
            <person name="Tushar L."/>
            <person name="Sasikala C."/>
            <person name="Ramana C.V."/>
        </authorList>
    </citation>
    <scope>NUCLEOTIDE SEQUENCE [LARGE SCALE GENOMIC DNA]</scope>
    <source>
        <strain evidence="9 10">JC230</strain>
    </source>
</reference>
<dbReference type="GO" id="GO:0005886">
    <property type="term" value="C:plasma membrane"/>
    <property type="evidence" value="ECO:0007669"/>
    <property type="project" value="UniProtKB-SubCell"/>
</dbReference>
<feature type="transmembrane region" description="Helical" evidence="7">
    <location>
        <begin position="196"/>
        <end position="220"/>
    </location>
</feature>
<evidence type="ECO:0000259" key="8">
    <source>
        <dbReference type="PROSITE" id="PS50928"/>
    </source>
</evidence>
<dbReference type="CDD" id="cd06261">
    <property type="entry name" value="TM_PBP2"/>
    <property type="match status" value="1"/>
</dbReference>
<evidence type="ECO:0000256" key="3">
    <source>
        <dbReference type="ARBA" id="ARBA00022475"/>
    </source>
</evidence>
<accession>A0A098R099</accession>
<name>A0A098R099_9SPIO</name>
<feature type="transmembrane region" description="Helical" evidence="7">
    <location>
        <begin position="151"/>
        <end position="175"/>
    </location>
</feature>
<evidence type="ECO:0000256" key="7">
    <source>
        <dbReference type="RuleBase" id="RU363032"/>
    </source>
</evidence>
<comment type="similarity">
    <text evidence="7">Belongs to the binding-protein-dependent transport system permease family.</text>
</comment>
<keyword evidence="6 7" id="KW-0472">Membrane</keyword>
<comment type="subcellular location">
    <subcellularLocation>
        <location evidence="1 7">Cell membrane</location>
        <topology evidence="1 7">Multi-pass membrane protein</topology>
    </subcellularLocation>
</comment>
<dbReference type="EMBL" id="JNUP01000023">
    <property type="protein sequence ID" value="KGE73595.1"/>
    <property type="molecule type" value="Genomic_DNA"/>
</dbReference>
<dbReference type="PANTHER" id="PTHR43227">
    <property type="entry name" value="BLL4140 PROTEIN"/>
    <property type="match status" value="1"/>
</dbReference>
<dbReference type="SUPFAM" id="SSF161098">
    <property type="entry name" value="MetI-like"/>
    <property type="match status" value="1"/>
</dbReference>
<feature type="transmembrane region" description="Helical" evidence="7">
    <location>
        <begin position="7"/>
        <end position="30"/>
    </location>
</feature>
<dbReference type="STRING" id="1480694.DC28_02795"/>
<organism evidence="9 10">
    <name type="scientific">Spirochaeta lutea</name>
    <dbReference type="NCBI Taxonomy" id="1480694"/>
    <lineage>
        <taxon>Bacteria</taxon>
        <taxon>Pseudomonadati</taxon>
        <taxon>Spirochaetota</taxon>
        <taxon>Spirochaetia</taxon>
        <taxon>Spirochaetales</taxon>
        <taxon>Spirochaetaceae</taxon>
        <taxon>Spirochaeta</taxon>
    </lineage>
</organism>
<feature type="domain" description="ABC transmembrane type-1" evidence="8">
    <location>
        <begin position="62"/>
        <end position="280"/>
    </location>
</feature>
<dbReference type="GO" id="GO:0055085">
    <property type="term" value="P:transmembrane transport"/>
    <property type="evidence" value="ECO:0007669"/>
    <property type="project" value="InterPro"/>
</dbReference>
<keyword evidence="2 7" id="KW-0813">Transport</keyword>